<dbReference type="NCBIfam" id="TIGR00254">
    <property type="entry name" value="GGDEF"/>
    <property type="match status" value="1"/>
</dbReference>
<feature type="domain" description="EAL" evidence="2">
    <location>
        <begin position="388"/>
        <end position="642"/>
    </location>
</feature>
<dbReference type="EMBL" id="JACHFM010000002">
    <property type="protein sequence ID" value="MBB5222533.1"/>
    <property type="molecule type" value="Genomic_DNA"/>
</dbReference>
<dbReference type="PANTHER" id="PTHR44757:SF2">
    <property type="entry name" value="BIOFILM ARCHITECTURE MAINTENANCE PROTEIN MBAA"/>
    <property type="match status" value="1"/>
</dbReference>
<feature type="transmembrane region" description="Helical" evidence="1">
    <location>
        <begin position="165"/>
        <end position="184"/>
    </location>
</feature>
<dbReference type="PANTHER" id="PTHR44757">
    <property type="entry name" value="DIGUANYLATE CYCLASE DGCP"/>
    <property type="match status" value="1"/>
</dbReference>
<evidence type="ECO:0000313" key="4">
    <source>
        <dbReference type="EMBL" id="MBB5222533.1"/>
    </source>
</evidence>
<feature type="transmembrane region" description="Helical" evidence="1">
    <location>
        <begin position="90"/>
        <end position="113"/>
    </location>
</feature>
<proteinExistence type="predicted"/>
<organism evidence="4 5">
    <name type="scientific">Amaricoccus macauensis</name>
    <dbReference type="NCBI Taxonomy" id="57001"/>
    <lineage>
        <taxon>Bacteria</taxon>
        <taxon>Pseudomonadati</taxon>
        <taxon>Pseudomonadota</taxon>
        <taxon>Alphaproteobacteria</taxon>
        <taxon>Rhodobacterales</taxon>
        <taxon>Paracoccaceae</taxon>
        <taxon>Amaricoccus</taxon>
    </lineage>
</organism>
<feature type="transmembrane region" description="Helical" evidence="1">
    <location>
        <begin position="27"/>
        <end position="43"/>
    </location>
</feature>
<dbReference type="CDD" id="cd01948">
    <property type="entry name" value="EAL"/>
    <property type="match status" value="1"/>
</dbReference>
<dbReference type="InterPro" id="IPR043128">
    <property type="entry name" value="Rev_trsase/Diguanyl_cyclase"/>
</dbReference>
<evidence type="ECO:0000256" key="1">
    <source>
        <dbReference type="SAM" id="Phobius"/>
    </source>
</evidence>
<keyword evidence="1" id="KW-1133">Transmembrane helix</keyword>
<dbReference type="Pfam" id="PF00990">
    <property type="entry name" value="GGDEF"/>
    <property type="match status" value="1"/>
</dbReference>
<evidence type="ECO:0000259" key="2">
    <source>
        <dbReference type="PROSITE" id="PS50883"/>
    </source>
</evidence>
<dbReference type="InterPro" id="IPR001633">
    <property type="entry name" value="EAL_dom"/>
</dbReference>
<dbReference type="SMART" id="SM00052">
    <property type="entry name" value="EAL"/>
    <property type="match status" value="1"/>
</dbReference>
<dbReference type="PROSITE" id="PS50883">
    <property type="entry name" value="EAL"/>
    <property type="match status" value="1"/>
</dbReference>
<feature type="transmembrane region" description="Helical" evidence="1">
    <location>
        <begin position="119"/>
        <end position="137"/>
    </location>
</feature>
<feature type="transmembrane region" description="Helical" evidence="1">
    <location>
        <begin position="49"/>
        <end position="69"/>
    </location>
</feature>
<dbReference type="AlphaFoldDB" id="A0A840ST90"/>
<dbReference type="SMART" id="SM00267">
    <property type="entry name" value="GGDEF"/>
    <property type="match status" value="1"/>
</dbReference>
<dbReference type="RefSeq" id="WP_184149506.1">
    <property type="nucleotide sequence ID" value="NZ_JACHFM010000002.1"/>
</dbReference>
<dbReference type="SUPFAM" id="SSF55073">
    <property type="entry name" value="Nucleotide cyclase"/>
    <property type="match status" value="1"/>
</dbReference>
<name>A0A840ST90_9RHOB</name>
<dbReference type="SUPFAM" id="SSF141868">
    <property type="entry name" value="EAL domain-like"/>
    <property type="match status" value="1"/>
</dbReference>
<reference evidence="4 5" key="1">
    <citation type="submission" date="2020-08" db="EMBL/GenBank/DDBJ databases">
        <title>Genomic Encyclopedia of Type Strains, Phase IV (KMG-IV): sequencing the most valuable type-strain genomes for metagenomic binning, comparative biology and taxonomic classification.</title>
        <authorList>
            <person name="Goeker M."/>
        </authorList>
    </citation>
    <scope>NUCLEOTIDE SEQUENCE [LARGE SCALE GENOMIC DNA]</scope>
    <source>
        <strain evidence="4 5">DSM 101730</strain>
    </source>
</reference>
<sequence length="647" mass="70959">MGEPFRQLPQIDLEVAQAATFSRQVPFLYGLLVVNTTFTMLVQAPHAPIWLGVIWPSVCNTICIARLVHWHRQGDVPMDRAAARRQMRRLNLLAVVFTIVFMGWGTLFFAFYGDPLTKAQAAFYVSFTGIGCGACLMQAPRVNMTVSGLSALAFFVMLSTSGETVLILIAVNYVLVLIAMLFIMRRYGADFARLVASTADIVEKTRELQKLSDDNLRLANLDSMTELPNRRMFFTSLEASVSQDDGPGHRVAVGILDLDGFKGVNDAYGHSAGDQLLIAAARRLETEASGDFLVHRLGGDEFALISRHPMEADELLAHGQRICDGLAVPYRIGNVVANVTATIGFATWPENAGNIRELFDRADYALYHAKRSGQRGAPILFASEHGTRIRSESVLMQALRTADLEHELYPVFQPIVDARTREVRAFEALARWTNPSLGPVSPAVFVPLAERMGVVGQITGVMLPKALAELRSWPGHVRLSFNLSVEDVGSSDAIAAVCRAVRESGVDPRRIDFEITETALVQNWETTLDSLHMLIELGARIALDDFGTGYSSLAQLHRLPLHKIKIDRAFVTGIEMNDMSRRVVQSVVKLASDIGIVSVVEGVETEAECSVIRDIGTDWVQGFLFHRPLSAADAAALVTAPEARAAS</sequence>
<dbReference type="Gene3D" id="3.20.20.450">
    <property type="entry name" value="EAL domain"/>
    <property type="match status" value="1"/>
</dbReference>
<gene>
    <name evidence="4" type="ORF">HNP73_002469</name>
</gene>
<dbReference type="Proteomes" id="UP000549457">
    <property type="component" value="Unassembled WGS sequence"/>
</dbReference>
<accession>A0A840ST90</accession>
<evidence type="ECO:0000259" key="3">
    <source>
        <dbReference type="PROSITE" id="PS50887"/>
    </source>
</evidence>
<dbReference type="InterPro" id="IPR000160">
    <property type="entry name" value="GGDEF_dom"/>
</dbReference>
<comment type="caution">
    <text evidence="4">The sequence shown here is derived from an EMBL/GenBank/DDBJ whole genome shotgun (WGS) entry which is preliminary data.</text>
</comment>
<dbReference type="CDD" id="cd01949">
    <property type="entry name" value="GGDEF"/>
    <property type="match status" value="1"/>
</dbReference>
<keyword evidence="1" id="KW-0472">Membrane</keyword>
<keyword evidence="5" id="KW-1185">Reference proteome</keyword>
<keyword evidence="1" id="KW-0812">Transmembrane</keyword>
<protein>
    <submittedName>
        <fullName evidence="4">Diguanylate cyclase (GGDEF)-like protein</fullName>
    </submittedName>
</protein>
<feature type="domain" description="GGDEF" evidence="3">
    <location>
        <begin position="249"/>
        <end position="382"/>
    </location>
</feature>
<dbReference type="InterPro" id="IPR035919">
    <property type="entry name" value="EAL_sf"/>
</dbReference>
<dbReference type="PROSITE" id="PS50887">
    <property type="entry name" value="GGDEF"/>
    <property type="match status" value="1"/>
</dbReference>
<dbReference type="Pfam" id="PF00563">
    <property type="entry name" value="EAL"/>
    <property type="match status" value="1"/>
</dbReference>
<evidence type="ECO:0000313" key="5">
    <source>
        <dbReference type="Proteomes" id="UP000549457"/>
    </source>
</evidence>
<dbReference type="InterPro" id="IPR029787">
    <property type="entry name" value="Nucleotide_cyclase"/>
</dbReference>
<dbReference type="InterPro" id="IPR052155">
    <property type="entry name" value="Biofilm_reg_signaling"/>
</dbReference>
<dbReference type="Gene3D" id="3.30.70.270">
    <property type="match status" value="1"/>
</dbReference>